<dbReference type="AlphaFoldDB" id="A0A9Q9RUD2"/>
<proteinExistence type="predicted"/>
<sequence length="118" mass="14106">RGGYTVINQVSPYKETFFRENIIEYLHYFKHYIDNANIPPEKCAMTLKTLTIKSLEAKKNLKEIFIAEDNTAINSPKARLKKLNQKRLPNDYPQTIRWLTCYQFKFKKLKKEYKLITI</sequence>
<name>A0A9Q9RUD2_FUSFU</name>
<comment type="caution">
    <text evidence="1">The sequence shown here is derived from an EMBL/GenBank/DDBJ whole genome shotgun (WGS) entry which is preliminary data.</text>
</comment>
<evidence type="ECO:0000313" key="2">
    <source>
        <dbReference type="Proteomes" id="UP000760494"/>
    </source>
</evidence>
<accession>A0A9Q9RUD2</accession>
<protein>
    <submittedName>
        <fullName evidence="1">Uncharacterized protein</fullName>
    </submittedName>
</protein>
<gene>
    <name evidence="1" type="ORF">C2S_2107</name>
</gene>
<dbReference type="Proteomes" id="UP000760494">
    <property type="component" value="Unassembled WGS sequence"/>
</dbReference>
<evidence type="ECO:0000313" key="1">
    <source>
        <dbReference type="EMBL" id="VTT77002.1"/>
    </source>
</evidence>
<organism evidence="1 2">
    <name type="scientific">Fusarium fujikuroi</name>
    <name type="common">Bakanae and foot rot disease fungus</name>
    <name type="synonym">Gibberella fujikuroi</name>
    <dbReference type="NCBI Taxonomy" id="5127"/>
    <lineage>
        <taxon>Eukaryota</taxon>
        <taxon>Fungi</taxon>
        <taxon>Dikarya</taxon>
        <taxon>Ascomycota</taxon>
        <taxon>Pezizomycotina</taxon>
        <taxon>Sordariomycetes</taxon>
        <taxon>Hypocreomycetidae</taxon>
        <taxon>Hypocreales</taxon>
        <taxon>Nectriaceae</taxon>
        <taxon>Fusarium</taxon>
        <taxon>Fusarium fujikuroi species complex</taxon>
    </lineage>
</organism>
<feature type="non-terminal residue" evidence="1">
    <location>
        <position position="118"/>
    </location>
</feature>
<reference evidence="1" key="1">
    <citation type="submission" date="2019-05" db="EMBL/GenBank/DDBJ databases">
        <authorList>
            <person name="Piombo E."/>
        </authorList>
    </citation>
    <scope>NUCLEOTIDE SEQUENCE</scope>
    <source>
        <strain evidence="1">C2S</strain>
    </source>
</reference>
<dbReference type="EMBL" id="CABFJX010000385">
    <property type="protein sequence ID" value="VTT77002.1"/>
    <property type="molecule type" value="Genomic_DNA"/>
</dbReference>